<evidence type="ECO:0000256" key="1">
    <source>
        <dbReference type="SAM" id="Phobius"/>
    </source>
</evidence>
<dbReference type="AlphaFoldDB" id="A0A1S3JVY9"/>
<keyword evidence="2" id="KW-0732">Signal</keyword>
<dbReference type="RefSeq" id="XP_013414558.1">
    <property type="nucleotide sequence ID" value="XM_013559104.1"/>
</dbReference>
<evidence type="ECO:0000256" key="2">
    <source>
        <dbReference type="SAM" id="SignalP"/>
    </source>
</evidence>
<keyword evidence="1" id="KW-1133">Transmembrane helix</keyword>
<feature type="signal peptide" evidence="2">
    <location>
        <begin position="1"/>
        <end position="27"/>
    </location>
</feature>
<feature type="transmembrane region" description="Helical" evidence="1">
    <location>
        <begin position="112"/>
        <end position="145"/>
    </location>
</feature>
<accession>A0A1S3JVY9</accession>
<dbReference type="KEGG" id="lak:106176635"/>
<sequence length="157" mass="17017">MAAIGREVTISLILVGFVLYSVLGADAADTFRCPSLPLGHYPFLYCPSPQDPPNHTRCCSEGCCDGRGEHHCPSDDYNKDFYCPRPGDQSGLETFCCKAGDNSDACCGPTALAIWVLPVIGVCCGLVLLCVSCVVCCCCACCPLYRRRQQYVVIKSW</sequence>
<organism evidence="3 4">
    <name type="scientific">Lingula anatina</name>
    <name type="common">Brachiopod</name>
    <name type="synonym">Lingula unguis</name>
    <dbReference type="NCBI Taxonomy" id="7574"/>
    <lineage>
        <taxon>Eukaryota</taxon>
        <taxon>Metazoa</taxon>
        <taxon>Spiralia</taxon>
        <taxon>Lophotrochozoa</taxon>
        <taxon>Brachiopoda</taxon>
        <taxon>Linguliformea</taxon>
        <taxon>Lingulata</taxon>
        <taxon>Lingulida</taxon>
        <taxon>Linguloidea</taxon>
        <taxon>Lingulidae</taxon>
        <taxon>Lingula</taxon>
    </lineage>
</organism>
<keyword evidence="1" id="KW-0472">Membrane</keyword>
<name>A0A1S3JVY9_LINAN</name>
<reference evidence="4" key="1">
    <citation type="submission" date="2025-08" db="UniProtKB">
        <authorList>
            <consortium name="RefSeq"/>
        </authorList>
    </citation>
    <scope>IDENTIFICATION</scope>
    <source>
        <tissue evidence="4">Gonads</tissue>
    </source>
</reference>
<dbReference type="InParanoid" id="A0A1S3JVY9"/>
<gene>
    <name evidence="4" type="primary">LOC106176635</name>
</gene>
<keyword evidence="1" id="KW-0812">Transmembrane</keyword>
<dbReference type="GeneID" id="106176635"/>
<evidence type="ECO:0000313" key="3">
    <source>
        <dbReference type="Proteomes" id="UP000085678"/>
    </source>
</evidence>
<feature type="chain" id="PRO_5010306426" evidence="2">
    <location>
        <begin position="28"/>
        <end position="157"/>
    </location>
</feature>
<proteinExistence type="predicted"/>
<evidence type="ECO:0000313" key="4">
    <source>
        <dbReference type="RefSeq" id="XP_013414558.1"/>
    </source>
</evidence>
<dbReference type="Proteomes" id="UP000085678">
    <property type="component" value="Unplaced"/>
</dbReference>
<protein>
    <submittedName>
        <fullName evidence="4">Uncharacterized protein LOC106176635 isoform X1</fullName>
    </submittedName>
</protein>
<keyword evidence="3" id="KW-1185">Reference proteome</keyword>